<organism evidence="2 3">
    <name type="scientific">Natronomonas pharaonis (strain ATCC 35678 / DSM 2160 / CIP 103997 / JCM 8858 / NBRC 14720 / NCIMB 2260 / Gabara)</name>
    <name type="common">Halobacterium pharaonis</name>
    <dbReference type="NCBI Taxonomy" id="348780"/>
    <lineage>
        <taxon>Archaea</taxon>
        <taxon>Methanobacteriati</taxon>
        <taxon>Methanobacteriota</taxon>
        <taxon>Stenosarchaea group</taxon>
        <taxon>Halobacteria</taxon>
        <taxon>Halobacteriales</taxon>
        <taxon>Natronomonadaceae</taxon>
        <taxon>Natronomonas</taxon>
    </lineage>
</organism>
<keyword evidence="3" id="KW-1185">Reference proteome</keyword>
<proteinExistence type="predicted"/>
<dbReference type="EMBL" id="CR936257">
    <property type="protein sequence ID" value="CAI48832.1"/>
    <property type="molecule type" value="Genomic_DNA"/>
</dbReference>
<dbReference type="STRING" id="348780.NP_1482A"/>
<gene>
    <name evidence="2" type="ordered locus">NP_1482A</name>
</gene>
<protein>
    <submittedName>
        <fullName evidence="2">Uncharacterized protein</fullName>
    </submittedName>
</protein>
<dbReference type="Proteomes" id="UP000002698">
    <property type="component" value="Chromosome"/>
</dbReference>
<evidence type="ECO:0000313" key="2">
    <source>
        <dbReference type="EMBL" id="CAI48832.1"/>
    </source>
</evidence>
<dbReference type="GeneID" id="3701160"/>
<name>A0A1U7EV11_NATPD</name>
<evidence type="ECO:0000256" key="1">
    <source>
        <dbReference type="SAM" id="MobiDB-lite"/>
    </source>
</evidence>
<dbReference type="OrthoDB" id="319029at2157"/>
<reference evidence="2 3" key="1">
    <citation type="journal article" date="2005" name="Genome Res.">
        <title>Living with two extremes: conclusions from the genome sequence of Natronomonas pharaonis.</title>
        <authorList>
            <person name="Falb M."/>
            <person name="Pfeiffer F."/>
            <person name="Palm P."/>
            <person name="Rodewald K."/>
            <person name="Hickmann V."/>
            <person name="Tittor J."/>
            <person name="Oesterhelt D."/>
        </authorList>
    </citation>
    <scope>NUCLEOTIDE SEQUENCE [LARGE SCALE GENOMIC DNA]</scope>
    <source>
        <strain evidence="3">ATCC 35678 / DSM 2160 / CIP 103997 / JCM 8858 / NBRC 14720 / NCIMB 2260 / Gabara</strain>
    </source>
</reference>
<dbReference type="AlphaFoldDB" id="A0A1U7EV11"/>
<dbReference type="eggNOG" id="ENOG502N5XG">
    <property type="taxonomic scope" value="Archaea"/>
</dbReference>
<dbReference type="EnsemblBacteria" id="CAI48832">
    <property type="protein sequence ID" value="CAI48832"/>
    <property type="gene ID" value="NP_1482A"/>
</dbReference>
<accession>A0A1U7EV11</accession>
<sequence>MNRRRFLAAAGGGLAAGAATTLGVRLNNVRYYDPNGTVATDLPPGERIFAAARLLSVLDHRAVSRVTVLEDGTDSDPYRRSRYRYEWRPSRHRYLLVASTFAPVSGNPPPTRGGIYALLHHTEATDAAADETLPVATVAFASARRIIYDPLCDPPETVDARPQIDDERRRVMRGPGLGQSSDDRPPRPEAVLSAAATWTQTDETETTVTYETDSHEDYVAVPPLVTTATAVGDGSTIAATLDRETGRLLELDDRRVVEQETEDGRLREYTYRIETTFDQYGAVTAPEPDGPVPDASLSGTLEELLSDATLY</sequence>
<dbReference type="RefSeq" id="WP_011322467.1">
    <property type="nucleotide sequence ID" value="NC_007426.1"/>
</dbReference>
<feature type="region of interest" description="Disordered" evidence="1">
    <location>
        <begin position="156"/>
        <end position="188"/>
    </location>
</feature>
<dbReference type="KEGG" id="nph:NP_1482A"/>
<feature type="compositionally biased region" description="Basic and acidic residues" evidence="1">
    <location>
        <begin position="158"/>
        <end position="169"/>
    </location>
</feature>
<evidence type="ECO:0000313" key="3">
    <source>
        <dbReference type="Proteomes" id="UP000002698"/>
    </source>
</evidence>
<dbReference type="HOGENOM" id="CLU_893160_0_0_2"/>